<evidence type="ECO:0000256" key="2">
    <source>
        <dbReference type="ARBA" id="ARBA00022801"/>
    </source>
</evidence>
<comment type="similarity">
    <text evidence="1">Belongs to the NTE family.</text>
</comment>
<comment type="caution">
    <text evidence="8">The sequence shown here is derived from an EMBL/GenBank/DDBJ whole genome shotgun (WGS) entry which is preliminary data.</text>
</comment>
<evidence type="ECO:0000256" key="4">
    <source>
        <dbReference type="ARBA" id="ARBA00023098"/>
    </source>
</evidence>
<dbReference type="Pfam" id="PF01734">
    <property type="entry name" value="Patatin"/>
    <property type="match status" value="1"/>
</dbReference>
<dbReference type="SUPFAM" id="SSF52151">
    <property type="entry name" value="FabD/lysophospholipase-like"/>
    <property type="match status" value="1"/>
</dbReference>
<dbReference type="PROSITE" id="PS00888">
    <property type="entry name" value="CNMP_BINDING_1"/>
    <property type="match status" value="1"/>
</dbReference>
<evidence type="ECO:0000256" key="3">
    <source>
        <dbReference type="ARBA" id="ARBA00022963"/>
    </source>
</evidence>
<dbReference type="InterPro" id="IPR000595">
    <property type="entry name" value="cNMP-bd_dom"/>
</dbReference>
<dbReference type="PANTHER" id="PTHR14226:SF29">
    <property type="entry name" value="NEUROPATHY TARGET ESTERASE SWS"/>
    <property type="match status" value="1"/>
</dbReference>
<sequence>MITVSDLRKNALFADVNVSELRRILPTMRQEYYPRSAPICKEGESGSCLYLLLSGQVKLMITEGPYTETLGYLNAGDFFGETALLTNEPRAITAEAVIDAEVLLLGRQSFYNLVERNATVMHNVVRTIDLRIQRRALRMFHQQPKHSQIISIYSPKKVSIKTFVAVNLAVSLHRQTAQPVAILDMTIGAPSIAQILKMNQGQSFGTQDINEECITSLLCAHSTGFELLTISEEHLQHGRVSREKIAGILGILKTLFQYIIINTSAEISNNTFEALDLSDRVVLLSPFGKEPICGMFDHQELITTYYFSQDIDSQGQAHLSESAPLIIPSGQLEEQHFYEEGEIIVSKSPDSERSKTIDRIARHVADMRIGLALGGMAARGISHVGILKMLEEHNIPIDMIAGSNVGAVVGSLYALGRSATEIESMILDLRKYLPLLSIKDVCLLRGGLLKNDRIFKLLGNYLPTSLTFHDLKIPLRIITMALDAGQEVPLNSGSLLKALEAALAMPGIFQPVNYNGKFLIDGSTINPVPTSDLLEMGADILIGVNSFAPLTPSYTAPPKDYQSLVGYADNLKLVDIITRSFQNLQYEISTGKGTIADVTITPDLVGYTWNDFSKMEDIIEAGQKAAEESLPQLQSVINDRRLYRKI</sequence>
<reference evidence="8 9" key="1">
    <citation type="submission" date="2017-10" db="EMBL/GenBank/DDBJ databases">
        <title>Novel microbial diversity and functional potential in the marine mammal oral microbiome.</title>
        <authorList>
            <person name="Dudek N.K."/>
            <person name="Sun C.L."/>
            <person name="Burstein D."/>
            <person name="Kantor R.S."/>
            <person name="Aliaga Goltsman D.S."/>
            <person name="Bik E.M."/>
            <person name="Thomas B.C."/>
            <person name="Banfield J.F."/>
            <person name="Relman D.A."/>
        </authorList>
    </citation>
    <scope>NUCLEOTIDE SEQUENCE [LARGE SCALE GENOMIC DNA]</scope>
    <source>
        <strain evidence="8">DOLZORAL124_49_17</strain>
    </source>
</reference>
<dbReference type="GO" id="GO:0004622">
    <property type="term" value="F:phosphatidylcholine lysophospholipase activity"/>
    <property type="evidence" value="ECO:0007669"/>
    <property type="project" value="UniProtKB-ARBA"/>
</dbReference>
<evidence type="ECO:0000313" key="8">
    <source>
        <dbReference type="EMBL" id="PID57529.1"/>
    </source>
</evidence>
<dbReference type="AlphaFoldDB" id="A0A2G6E615"/>
<dbReference type="Gene3D" id="2.60.120.10">
    <property type="entry name" value="Jelly Rolls"/>
    <property type="match status" value="1"/>
</dbReference>
<dbReference type="SMART" id="SM00100">
    <property type="entry name" value="cNMP"/>
    <property type="match status" value="1"/>
</dbReference>
<evidence type="ECO:0000259" key="6">
    <source>
        <dbReference type="PROSITE" id="PS50042"/>
    </source>
</evidence>
<feature type="domain" description="Cyclic nucleotide-binding" evidence="6">
    <location>
        <begin position="12"/>
        <end position="131"/>
    </location>
</feature>
<dbReference type="InterPro" id="IPR018488">
    <property type="entry name" value="cNMP-bd_CS"/>
</dbReference>
<gene>
    <name evidence="8" type="ORF">CSB45_06790</name>
</gene>
<dbReference type="Proteomes" id="UP000229740">
    <property type="component" value="Unassembled WGS sequence"/>
</dbReference>
<comment type="caution">
    <text evidence="5">Lacks conserved residue(s) required for the propagation of feature annotation.</text>
</comment>
<dbReference type="Gene3D" id="3.40.1090.10">
    <property type="entry name" value="Cytosolic phospholipase A2 catalytic domain"/>
    <property type="match status" value="2"/>
</dbReference>
<dbReference type="Gene3D" id="3.40.50.300">
    <property type="entry name" value="P-loop containing nucleotide triphosphate hydrolases"/>
    <property type="match status" value="1"/>
</dbReference>
<keyword evidence="2" id="KW-0378">Hydrolase</keyword>
<evidence type="ECO:0000313" key="9">
    <source>
        <dbReference type="Proteomes" id="UP000229740"/>
    </source>
</evidence>
<dbReference type="InterPro" id="IPR014710">
    <property type="entry name" value="RmlC-like_jellyroll"/>
</dbReference>
<dbReference type="InterPro" id="IPR027417">
    <property type="entry name" value="P-loop_NTPase"/>
</dbReference>
<dbReference type="GO" id="GO:0016042">
    <property type="term" value="P:lipid catabolic process"/>
    <property type="evidence" value="ECO:0007669"/>
    <property type="project" value="UniProtKB-KW"/>
</dbReference>
<dbReference type="CDD" id="cd00038">
    <property type="entry name" value="CAP_ED"/>
    <property type="match status" value="1"/>
</dbReference>
<dbReference type="EMBL" id="PDPS01000026">
    <property type="protein sequence ID" value="PID57529.1"/>
    <property type="molecule type" value="Genomic_DNA"/>
</dbReference>
<dbReference type="SUPFAM" id="SSF51206">
    <property type="entry name" value="cAMP-binding domain-like"/>
    <property type="match status" value="1"/>
</dbReference>
<dbReference type="PANTHER" id="PTHR14226">
    <property type="entry name" value="NEUROPATHY TARGET ESTERASE/SWISS CHEESE D.MELANOGASTER"/>
    <property type="match status" value="1"/>
</dbReference>
<dbReference type="PROSITE" id="PS51635">
    <property type="entry name" value="PNPLA"/>
    <property type="match status" value="1"/>
</dbReference>
<keyword evidence="4" id="KW-0443">Lipid metabolism</keyword>
<accession>A0A2G6E615</accession>
<name>A0A2G6E615_9BACT</name>
<evidence type="ECO:0000256" key="5">
    <source>
        <dbReference type="PROSITE-ProRule" id="PRU01161"/>
    </source>
</evidence>
<dbReference type="InterPro" id="IPR050301">
    <property type="entry name" value="NTE"/>
</dbReference>
<feature type="domain" description="PNPLA" evidence="7">
    <location>
        <begin position="371"/>
        <end position="534"/>
    </location>
</feature>
<evidence type="ECO:0000259" key="7">
    <source>
        <dbReference type="PROSITE" id="PS51635"/>
    </source>
</evidence>
<dbReference type="InterPro" id="IPR002641">
    <property type="entry name" value="PNPLA_dom"/>
</dbReference>
<dbReference type="PROSITE" id="PS50042">
    <property type="entry name" value="CNMP_BINDING_3"/>
    <property type="match status" value="1"/>
</dbReference>
<dbReference type="InterPro" id="IPR018490">
    <property type="entry name" value="cNMP-bd_dom_sf"/>
</dbReference>
<keyword evidence="3" id="KW-0442">Lipid degradation</keyword>
<dbReference type="SUPFAM" id="SSF52540">
    <property type="entry name" value="P-loop containing nucleoside triphosphate hydrolases"/>
    <property type="match status" value="1"/>
</dbReference>
<dbReference type="Pfam" id="PF00027">
    <property type="entry name" value="cNMP_binding"/>
    <property type="match status" value="1"/>
</dbReference>
<organism evidence="8 9">
    <name type="scientific">candidate division KSB3 bacterium</name>
    <dbReference type="NCBI Taxonomy" id="2044937"/>
    <lineage>
        <taxon>Bacteria</taxon>
        <taxon>candidate division KSB3</taxon>
    </lineage>
</organism>
<protein>
    <recommendedName>
        <fullName evidence="10">Cyclic nucleotide-binding domain-containing protein</fullName>
    </recommendedName>
</protein>
<evidence type="ECO:0008006" key="10">
    <source>
        <dbReference type="Google" id="ProtNLM"/>
    </source>
</evidence>
<evidence type="ECO:0000256" key="1">
    <source>
        <dbReference type="ARBA" id="ARBA00006636"/>
    </source>
</evidence>
<dbReference type="InterPro" id="IPR016035">
    <property type="entry name" value="Acyl_Trfase/lysoPLipase"/>
</dbReference>
<proteinExistence type="inferred from homology"/>